<dbReference type="STRING" id="1416803.CAL13_16630"/>
<keyword evidence="4" id="KW-1185">Reference proteome</keyword>
<dbReference type="PIRSF" id="PIRSF017082">
    <property type="entry name" value="YflP"/>
    <property type="match status" value="1"/>
</dbReference>
<dbReference type="Gene3D" id="3.40.190.150">
    <property type="entry name" value="Bordetella uptake gene, domain 1"/>
    <property type="match status" value="1"/>
</dbReference>
<dbReference type="OrthoDB" id="8678477at2"/>
<accession>A0A261RP30</accession>
<evidence type="ECO:0000313" key="3">
    <source>
        <dbReference type="EMBL" id="OZI26661.1"/>
    </source>
</evidence>
<comment type="similarity">
    <text evidence="1">Belongs to the UPF0065 (bug) family.</text>
</comment>
<dbReference type="Gene3D" id="3.40.190.10">
    <property type="entry name" value="Periplasmic binding protein-like II"/>
    <property type="match status" value="1"/>
</dbReference>
<organism evidence="3 4">
    <name type="scientific">Bordetella genomosp. 9</name>
    <dbReference type="NCBI Taxonomy" id="1416803"/>
    <lineage>
        <taxon>Bacteria</taxon>
        <taxon>Pseudomonadati</taxon>
        <taxon>Pseudomonadota</taxon>
        <taxon>Betaproteobacteria</taxon>
        <taxon>Burkholderiales</taxon>
        <taxon>Alcaligenaceae</taxon>
        <taxon>Bordetella</taxon>
    </lineage>
</organism>
<evidence type="ECO:0000256" key="1">
    <source>
        <dbReference type="ARBA" id="ARBA00006987"/>
    </source>
</evidence>
<dbReference type="SUPFAM" id="SSF53850">
    <property type="entry name" value="Periplasmic binding protein-like II"/>
    <property type="match status" value="1"/>
</dbReference>
<protein>
    <submittedName>
        <fullName evidence="3">ABC transporter substrate-binding protein</fullName>
    </submittedName>
</protein>
<evidence type="ECO:0000313" key="4">
    <source>
        <dbReference type="Proteomes" id="UP000216857"/>
    </source>
</evidence>
<reference evidence="3" key="1">
    <citation type="submission" date="2017-05" db="EMBL/GenBank/DDBJ databases">
        <title>Complete and WGS of Bordetella genogroups.</title>
        <authorList>
            <person name="Spilker T."/>
            <person name="Lipuma J."/>
        </authorList>
    </citation>
    <scope>NUCLEOTIDE SEQUENCE</scope>
    <source>
        <strain evidence="3">AU21707</strain>
    </source>
</reference>
<feature type="chain" id="PRO_5012447168" evidence="2">
    <location>
        <begin position="26"/>
        <end position="325"/>
    </location>
</feature>
<evidence type="ECO:0000256" key="2">
    <source>
        <dbReference type="SAM" id="SignalP"/>
    </source>
</evidence>
<dbReference type="AlphaFoldDB" id="A0A261RP30"/>
<feature type="signal peptide" evidence="2">
    <location>
        <begin position="1"/>
        <end position="25"/>
    </location>
</feature>
<name>A0A261RP30_9BORD</name>
<dbReference type="InterPro" id="IPR042100">
    <property type="entry name" value="Bug_dom1"/>
</dbReference>
<keyword evidence="2" id="KW-0732">Signal</keyword>
<comment type="caution">
    <text evidence="3">The sequence shown here is derived from an EMBL/GenBank/DDBJ whole genome shotgun (WGS) entry which is preliminary data.</text>
</comment>
<dbReference type="RefSeq" id="WP_094845755.1">
    <property type="nucleotide sequence ID" value="NZ_NEVJ01000001.1"/>
</dbReference>
<dbReference type="Pfam" id="PF03401">
    <property type="entry name" value="TctC"/>
    <property type="match status" value="1"/>
</dbReference>
<dbReference type="InterPro" id="IPR005064">
    <property type="entry name" value="BUG"/>
</dbReference>
<proteinExistence type="inferred from homology"/>
<gene>
    <name evidence="3" type="ORF">CAL26_04895</name>
</gene>
<dbReference type="Proteomes" id="UP000216857">
    <property type="component" value="Unassembled WGS sequence"/>
</dbReference>
<sequence>MPFPSRRLAAVLTAVTLSAAGAAHAEYPDHVINMVVPFAAGGPTDNVARSLAEAMRPSLGQSVIVENKGGAGGTIGTTFAARAPADGYTVLLMHVGFSTAPSLYKDPGYDPYKSFEPIGLVVDVPMTILARDNFPPNNIKELAEYVKKNSDKITLANAGIGAASHLCSTMLNEAFGVQLLTVPYKGTAPAMNDLLGKQVDMLCDQTTNTTQQINAKKVKAYAVTSLKRVATLPDLPTMDESGYKGFEVGIWHGMWVAKGTPKPVVDKLVRALQAGVKDPKFQERMQTLGATVLVDDANPQALDAKVKQQVPQWAELFKKAKVEKQ</sequence>
<dbReference type="EMBL" id="NEVJ01000001">
    <property type="protein sequence ID" value="OZI26661.1"/>
    <property type="molecule type" value="Genomic_DNA"/>
</dbReference>
<dbReference type="PANTHER" id="PTHR42928">
    <property type="entry name" value="TRICARBOXYLATE-BINDING PROTEIN"/>
    <property type="match status" value="1"/>
</dbReference>
<dbReference type="PANTHER" id="PTHR42928:SF5">
    <property type="entry name" value="BLR1237 PROTEIN"/>
    <property type="match status" value="1"/>
</dbReference>